<protein>
    <submittedName>
        <fullName evidence="2">Uncharacterized protein</fullName>
    </submittedName>
</protein>
<dbReference type="EMBL" id="QSOB01000003">
    <property type="protein sequence ID" value="RGI69992.1"/>
    <property type="molecule type" value="Genomic_DNA"/>
</dbReference>
<evidence type="ECO:0000256" key="1">
    <source>
        <dbReference type="SAM" id="Phobius"/>
    </source>
</evidence>
<dbReference type="RefSeq" id="WP_117481532.1">
    <property type="nucleotide sequence ID" value="NZ_QSOB01000003.1"/>
</dbReference>
<gene>
    <name evidence="2" type="ORF">DXD95_02550</name>
</gene>
<organism evidence="2 3">
    <name type="scientific">Agathobacter rectalis</name>
    <dbReference type="NCBI Taxonomy" id="39491"/>
    <lineage>
        <taxon>Bacteria</taxon>
        <taxon>Bacillati</taxon>
        <taxon>Bacillota</taxon>
        <taxon>Clostridia</taxon>
        <taxon>Lachnospirales</taxon>
        <taxon>Lachnospiraceae</taxon>
        <taxon>Agathobacter</taxon>
    </lineage>
</organism>
<keyword evidence="1" id="KW-0472">Membrane</keyword>
<comment type="caution">
    <text evidence="2">The sequence shown here is derived from an EMBL/GenBank/DDBJ whole genome shotgun (WGS) entry which is preliminary data.</text>
</comment>
<sequence>MENYERPEIKVENLSGDGPSTYSAAIGPVMVVGAVYLVVAVFGGAIVYLTATWNNDWASG</sequence>
<evidence type="ECO:0000313" key="3">
    <source>
        <dbReference type="Proteomes" id="UP000260642"/>
    </source>
</evidence>
<dbReference type="AlphaFoldDB" id="A0A3E4EFM6"/>
<accession>A0A3E4EFM6</accession>
<reference evidence="2 3" key="1">
    <citation type="submission" date="2018-08" db="EMBL/GenBank/DDBJ databases">
        <title>A genome reference for cultivated species of the human gut microbiota.</title>
        <authorList>
            <person name="Zou Y."/>
            <person name="Xue W."/>
            <person name="Luo G."/>
        </authorList>
    </citation>
    <scope>NUCLEOTIDE SEQUENCE [LARGE SCALE GENOMIC DNA]</scope>
    <source>
        <strain evidence="2 3">TM10-3</strain>
    </source>
</reference>
<feature type="transmembrane region" description="Helical" evidence="1">
    <location>
        <begin position="25"/>
        <end position="49"/>
    </location>
</feature>
<keyword evidence="1" id="KW-0812">Transmembrane</keyword>
<keyword evidence="1" id="KW-1133">Transmembrane helix</keyword>
<proteinExistence type="predicted"/>
<evidence type="ECO:0000313" key="2">
    <source>
        <dbReference type="EMBL" id="RGI69992.1"/>
    </source>
</evidence>
<dbReference type="Proteomes" id="UP000260642">
    <property type="component" value="Unassembled WGS sequence"/>
</dbReference>
<name>A0A3E4EFM6_9FIRM</name>